<comment type="caution">
    <text evidence="2">The sequence shown here is derived from an EMBL/GenBank/DDBJ whole genome shotgun (WGS) entry which is preliminary data.</text>
</comment>
<keyword evidence="1" id="KW-0472">Membrane</keyword>
<feature type="transmembrane region" description="Helical" evidence="1">
    <location>
        <begin position="7"/>
        <end position="32"/>
    </location>
</feature>
<sequence length="185" mass="20667">MTQHEYVFVAVSIILGLAITRLLHHVAILVRVHTRVTFHWPTAIWALSVMAFILQFWWVGWGLREVEEWGFVDFLILVLGGIFIYGASEMALPVPDDDGDDDELDFLRHSEGFGRLSALSMAIYLCIGPYVNLAIAQTTAPLPLILAIPAIGIAITVLMIFVPRAFTWLSPLFAVYSVVVLWLTA</sequence>
<feature type="transmembrane region" description="Helical" evidence="1">
    <location>
        <begin position="142"/>
        <end position="162"/>
    </location>
</feature>
<dbReference type="EMBL" id="VTUX01000007">
    <property type="protein sequence ID" value="KAA1189614.1"/>
    <property type="molecule type" value="Genomic_DNA"/>
</dbReference>
<organism evidence="2 3">
    <name type="scientific">Pseudohalioglobus sediminis</name>
    <dbReference type="NCBI Taxonomy" id="2606449"/>
    <lineage>
        <taxon>Bacteria</taxon>
        <taxon>Pseudomonadati</taxon>
        <taxon>Pseudomonadota</taxon>
        <taxon>Gammaproteobacteria</taxon>
        <taxon>Cellvibrionales</taxon>
        <taxon>Halieaceae</taxon>
        <taxon>Pseudohalioglobus</taxon>
    </lineage>
</organism>
<feature type="transmembrane region" description="Helical" evidence="1">
    <location>
        <begin position="168"/>
        <end position="184"/>
    </location>
</feature>
<reference evidence="2 3" key="1">
    <citation type="submission" date="2019-09" db="EMBL/GenBank/DDBJ databases">
        <authorList>
            <person name="Chen X.-Y."/>
        </authorList>
    </citation>
    <scope>NUCLEOTIDE SEQUENCE [LARGE SCALE GENOMIC DNA]</scope>
    <source>
        <strain evidence="2 3">NY5</strain>
    </source>
</reference>
<name>A0A5B0WR90_9GAMM</name>
<dbReference type="AlphaFoldDB" id="A0A5B0WR90"/>
<keyword evidence="1" id="KW-0812">Transmembrane</keyword>
<proteinExistence type="predicted"/>
<feature type="transmembrane region" description="Helical" evidence="1">
    <location>
        <begin position="112"/>
        <end position="135"/>
    </location>
</feature>
<keyword evidence="1" id="KW-1133">Transmembrane helix</keyword>
<evidence type="ECO:0000256" key="1">
    <source>
        <dbReference type="SAM" id="Phobius"/>
    </source>
</evidence>
<evidence type="ECO:0000313" key="3">
    <source>
        <dbReference type="Proteomes" id="UP000323708"/>
    </source>
</evidence>
<dbReference type="RefSeq" id="WP_149612224.1">
    <property type="nucleotide sequence ID" value="NZ_VTUX01000007.1"/>
</dbReference>
<feature type="transmembrane region" description="Helical" evidence="1">
    <location>
        <begin position="71"/>
        <end position="92"/>
    </location>
</feature>
<feature type="transmembrane region" description="Helical" evidence="1">
    <location>
        <begin position="38"/>
        <end position="59"/>
    </location>
</feature>
<gene>
    <name evidence="2" type="ORF">F0M18_14795</name>
</gene>
<protein>
    <submittedName>
        <fullName evidence="2">Uncharacterized protein</fullName>
    </submittedName>
</protein>
<keyword evidence="3" id="KW-1185">Reference proteome</keyword>
<accession>A0A5B0WR90</accession>
<dbReference type="Proteomes" id="UP000323708">
    <property type="component" value="Unassembled WGS sequence"/>
</dbReference>
<evidence type="ECO:0000313" key="2">
    <source>
        <dbReference type="EMBL" id="KAA1189614.1"/>
    </source>
</evidence>